<dbReference type="Proteomes" id="UP000663929">
    <property type="component" value="Chromosome"/>
</dbReference>
<reference evidence="1" key="1">
    <citation type="submission" date="2021-03" db="EMBL/GenBank/DDBJ databases">
        <title>Acanthopleuribacteraceae sp. M133.</title>
        <authorList>
            <person name="Wang G."/>
        </authorList>
    </citation>
    <scope>NUCLEOTIDE SEQUENCE</scope>
    <source>
        <strain evidence="1">M133</strain>
    </source>
</reference>
<name>A0A8A4TRU9_SULCO</name>
<organism evidence="1 2">
    <name type="scientific">Sulfidibacter corallicola</name>
    <dbReference type="NCBI Taxonomy" id="2818388"/>
    <lineage>
        <taxon>Bacteria</taxon>
        <taxon>Pseudomonadati</taxon>
        <taxon>Acidobacteriota</taxon>
        <taxon>Holophagae</taxon>
        <taxon>Acanthopleuribacterales</taxon>
        <taxon>Acanthopleuribacteraceae</taxon>
        <taxon>Sulfidibacter</taxon>
    </lineage>
</organism>
<proteinExistence type="predicted"/>
<gene>
    <name evidence="1" type="ORF">J3U87_07195</name>
</gene>
<protein>
    <submittedName>
        <fullName evidence="1">Uncharacterized protein</fullName>
    </submittedName>
</protein>
<sequence>MIPVLLQPEPDDFDRKVRQPGREWLAGQGISLNAVPPKAAELPPFWRRSNQQLWEAYSGVCAYLAIYFEWVTGASSTDHFVAKSRKAVDAYEWANFRLSCLGPNRNKGRFDDVLDPMELQKDTFVLNLLGGTIRPNPALDETTRLRAGNTIDRLKLNSAEHNRMRAKHFSRYVRGRDEETLKELSPFVWYEAKRQGLL</sequence>
<evidence type="ECO:0000313" key="2">
    <source>
        <dbReference type="Proteomes" id="UP000663929"/>
    </source>
</evidence>
<accession>A0A8A4TRU9</accession>
<keyword evidence="2" id="KW-1185">Reference proteome</keyword>
<dbReference type="KEGG" id="scor:J3U87_07195"/>
<evidence type="ECO:0000313" key="1">
    <source>
        <dbReference type="EMBL" id="QTD52243.1"/>
    </source>
</evidence>
<dbReference type="RefSeq" id="WP_237382352.1">
    <property type="nucleotide sequence ID" value="NZ_CP071793.1"/>
</dbReference>
<dbReference type="EMBL" id="CP071793">
    <property type="protein sequence ID" value="QTD52243.1"/>
    <property type="molecule type" value="Genomic_DNA"/>
</dbReference>
<dbReference type="AlphaFoldDB" id="A0A8A4TRU9"/>